<dbReference type="InterPro" id="IPR052528">
    <property type="entry name" value="Sugar_transport-like"/>
</dbReference>
<sequence>MRKGKGLEAILGKTEINRDLIFLLVIGGLYSLGIFLSNTFVNVYLWKQAGDYITIAVYNLAVFIFQPITFILAGKIAKKIDRIIVLRLGVIFLSLFFLAVLIIGEKSATYNFLLGSLLGIGYGFYWLAYNVLTFEITEPETRDFFNGFLGVLQSLGGMIGPFAAGMIIANLTDDVGYTVIFAISFALFISAVVCSFFLNRRQAEGDFYFKQVLKERQHNRNWKRILNAHVFQGLREGIFGFVITIWVYLVTKSELSLGVFNLYCSGLSFVAYFLATKFIKPSRRKKAILISASVLFLSLFVILIHMSYATLILYAIIIGIAYPVLTVPYTSMTFDVIGKASKAKEWRVEYIVVRELFVNIGRVASIVIFLIGVAFMDPKKIIPVLLVIFGAGHLVLYYYIKNIYLTSLPKNKQGIFIRDQLSDEKNR</sequence>
<dbReference type="RefSeq" id="WP_306066281.1">
    <property type="nucleotide sequence ID" value="NZ_JAROCA020000001.1"/>
</dbReference>
<feature type="transmembrane region" description="Helical" evidence="6">
    <location>
        <begin position="144"/>
        <end position="169"/>
    </location>
</feature>
<dbReference type="PANTHER" id="PTHR23526">
    <property type="entry name" value="INTEGRAL MEMBRANE TRANSPORT PROTEIN-RELATED"/>
    <property type="match status" value="1"/>
</dbReference>
<dbReference type="Gene3D" id="1.20.1250.20">
    <property type="entry name" value="MFS general substrate transporter like domains"/>
    <property type="match status" value="1"/>
</dbReference>
<feature type="transmembrane region" description="Helical" evidence="6">
    <location>
        <begin position="175"/>
        <end position="198"/>
    </location>
</feature>
<dbReference type="EMBL" id="JAROCA020000001">
    <property type="protein sequence ID" value="MDY0405560.1"/>
    <property type="molecule type" value="Genomic_DNA"/>
</dbReference>
<feature type="transmembrane region" description="Helical" evidence="6">
    <location>
        <begin position="287"/>
        <end position="305"/>
    </location>
</feature>
<feature type="transmembrane region" description="Helical" evidence="6">
    <location>
        <begin position="381"/>
        <end position="400"/>
    </location>
</feature>
<dbReference type="InterPro" id="IPR011701">
    <property type="entry name" value="MFS"/>
</dbReference>
<dbReference type="InterPro" id="IPR005829">
    <property type="entry name" value="Sugar_transporter_CS"/>
</dbReference>
<evidence type="ECO:0000256" key="2">
    <source>
        <dbReference type="ARBA" id="ARBA00022448"/>
    </source>
</evidence>
<evidence type="ECO:0000313" key="8">
    <source>
        <dbReference type="EMBL" id="MDY0405560.1"/>
    </source>
</evidence>
<dbReference type="Pfam" id="PF07690">
    <property type="entry name" value="MFS_1"/>
    <property type="match status" value="1"/>
</dbReference>
<evidence type="ECO:0000256" key="6">
    <source>
        <dbReference type="SAM" id="Phobius"/>
    </source>
</evidence>
<organism evidence="8 9">
    <name type="scientific">Tigheibacillus jepli</name>
    <dbReference type="NCBI Taxonomy" id="3035914"/>
    <lineage>
        <taxon>Bacteria</taxon>
        <taxon>Bacillati</taxon>
        <taxon>Bacillota</taxon>
        <taxon>Bacilli</taxon>
        <taxon>Bacillales</taxon>
        <taxon>Bacillaceae</taxon>
        <taxon>Tigheibacillus</taxon>
    </lineage>
</organism>
<feature type="domain" description="Major facilitator superfamily (MFS) profile" evidence="7">
    <location>
        <begin position="1"/>
        <end position="202"/>
    </location>
</feature>
<dbReference type="InterPro" id="IPR036259">
    <property type="entry name" value="MFS_trans_sf"/>
</dbReference>
<keyword evidence="2" id="KW-0813">Transport</keyword>
<dbReference type="Proteomes" id="UP001228376">
    <property type="component" value="Unassembled WGS sequence"/>
</dbReference>
<feature type="transmembrane region" description="Helical" evidence="6">
    <location>
        <begin position="52"/>
        <end position="72"/>
    </location>
</feature>
<comment type="subcellular location">
    <subcellularLocation>
        <location evidence="1">Cell membrane</location>
        <topology evidence="1">Multi-pass membrane protein</topology>
    </subcellularLocation>
</comment>
<dbReference type="SUPFAM" id="SSF103473">
    <property type="entry name" value="MFS general substrate transporter"/>
    <property type="match status" value="1"/>
</dbReference>
<comment type="caution">
    <text evidence="8">The sequence shown here is derived from an EMBL/GenBank/DDBJ whole genome shotgun (WGS) entry which is preliminary data.</text>
</comment>
<name>A0ABU5CH70_9BACI</name>
<evidence type="ECO:0000256" key="1">
    <source>
        <dbReference type="ARBA" id="ARBA00004651"/>
    </source>
</evidence>
<evidence type="ECO:0000313" key="9">
    <source>
        <dbReference type="Proteomes" id="UP001228376"/>
    </source>
</evidence>
<feature type="transmembrane region" description="Helical" evidence="6">
    <location>
        <begin position="84"/>
        <end position="104"/>
    </location>
</feature>
<gene>
    <name evidence="8" type="ORF">P5G51_009275</name>
</gene>
<dbReference type="PANTHER" id="PTHR23526:SF2">
    <property type="entry name" value="MAJOR FACILITATOR SUPERFAMILY (MFS) PROFILE DOMAIN-CONTAINING PROTEIN"/>
    <property type="match status" value="1"/>
</dbReference>
<protein>
    <submittedName>
        <fullName evidence="8">MFS transporter</fullName>
    </submittedName>
</protein>
<feature type="transmembrane region" description="Helical" evidence="6">
    <location>
        <begin position="20"/>
        <end position="46"/>
    </location>
</feature>
<dbReference type="PROSITE" id="PS00217">
    <property type="entry name" value="SUGAR_TRANSPORT_2"/>
    <property type="match status" value="1"/>
</dbReference>
<evidence type="ECO:0000259" key="7">
    <source>
        <dbReference type="PROSITE" id="PS50850"/>
    </source>
</evidence>
<feature type="transmembrane region" description="Helical" evidence="6">
    <location>
        <begin position="255"/>
        <end position="275"/>
    </location>
</feature>
<accession>A0ABU5CH70</accession>
<feature type="transmembrane region" description="Helical" evidence="6">
    <location>
        <begin position="110"/>
        <end position="132"/>
    </location>
</feature>
<keyword evidence="5 6" id="KW-0472">Membrane</keyword>
<keyword evidence="9" id="KW-1185">Reference proteome</keyword>
<keyword evidence="4 6" id="KW-1133">Transmembrane helix</keyword>
<keyword evidence="3 6" id="KW-0812">Transmembrane</keyword>
<evidence type="ECO:0000256" key="4">
    <source>
        <dbReference type="ARBA" id="ARBA00022989"/>
    </source>
</evidence>
<feature type="transmembrane region" description="Helical" evidence="6">
    <location>
        <begin position="226"/>
        <end position="249"/>
    </location>
</feature>
<dbReference type="InterPro" id="IPR020846">
    <property type="entry name" value="MFS_dom"/>
</dbReference>
<evidence type="ECO:0000256" key="3">
    <source>
        <dbReference type="ARBA" id="ARBA00022692"/>
    </source>
</evidence>
<feature type="transmembrane region" description="Helical" evidence="6">
    <location>
        <begin position="351"/>
        <end position="375"/>
    </location>
</feature>
<reference evidence="8 9" key="1">
    <citation type="submission" date="2023-10" db="EMBL/GenBank/DDBJ databases">
        <title>179-bfca-hs.</title>
        <authorList>
            <person name="Miliotis G."/>
            <person name="Sengupta P."/>
            <person name="Hameed A."/>
            <person name="Chuvochina M."/>
            <person name="Mcdonagh F."/>
            <person name="Simpson A.C."/>
            <person name="Singh N.K."/>
            <person name="Rekha P.D."/>
            <person name="Raman K."/>
            <person name="Hugenholtz P."/>
            <person name="Venkateswaran K."/>
        </authorList>
    </citation>
    <scope>NUCLEOTIDE SEQUENCE [LARGE SCALE GENOMIC DNA]</scope>
    <source>
        <strain evidence="8 9">179-BFC-A-HS</strain>
    </source>
</reference>
<dbReference type="PROSITE" id="PS50850">
    <property type="entry name" value="MFS"/>
    <property type="match status" value="1"/>
</dbReference>
<feature type="transmembrane region" description="Helical" evidence="6">
    <location>
        <begin position="311"/>
        <end position="330"/>
    </location>
</feature>
<evidence type="ECO:0000256" key="5">
    <source>
        <dbReference type="ARBA" id="ARBA00023136"/>
    </source>
</evidence>
<proteinExistence type="predicted"/>